<dbReference type="Proteomes" id="UP000317544">
    <property type="component" value="Chromosome"/>
</dbReference>
<dbReference type="AlphaFoldDB" id="A0A455TAQ7"/>
<dbReference type="GO" id="GO:0005829">
    <property type="term" value="C:cytosol"/>
    <property type="evidence" value="ECO:0007669"/>
    <property type="project" value="UniProtKB-ARBA"/>
</dbReference>
<keyword evidence="5" id="KW-0699">rRNA-binding</keyword>
<dbReference type="PROSITE" id="PS01108">
    <property type="entry name" value="RIBOSOMAL_L24"/>
    <property type="match status" value="1"/>
</dbReference>
<dbReference type="GO" id="GO:0019843">
    <property type="term" value="F:rRNA binding"/>
    <property type="evidence" value="ECO:0007669"/>
    <property type="project" value="UniProtKB-UniRule"/>
</dbReference>
<dbReference type="InterPro" id="IPR057264">
    <property type="entry name" value="Ribosomal_uL24_C"/>
</dbReference>
<dbReference type="RefSeq" id="WP_158345147.1">
    <property type="nucleotide sequence ID" value="NZ_AP019379.1"/>
</dbReference>
<dbReference type="OrthoDB" id="9807419at2"/>
<protein>
    <recommendedName>
        <fullName evidence="4 5">Large ribosomal subunit protein uL24</fullName>
    </recommendedName>
</protein>
<dbReference type="PANTHER" id="PTHR12903">
    <property type="entry name" value="MITOCHONDRIAL RIBOSOMAL PROTEIN L24"/>
    <property type="match status" value="1"/>
</dbReference>
<feature type="domain" description="Large ribosomal subunit protein uL24 C-terminal" evidence="6">
    <location>
        <begin position="39"/>
        <end position="102"/>
    </location>
</feature>
<reference evidence="7 8" key="1">
    <citation type="journal article" date="2019" name="Proc. Natl. Acad. Sci. U.S.A.">
        <title>Exaggeration and cooption of innate immunity for social defense.</title>
        <authorList>
            <person name="Kutsukake M."/>
            <person name="Moriyama M."/>
            <person name="Shigenobu S."/>
            <person name="Meng X.-Y."/>
            <person name="Nikoh N."/>
            <person name="Noda C."/>
            <person name="Kobayashi S."/>
            <person name="Fukatsu T."/>
        </authorList>
    </citation>
    <scope>NUCLEOTIDE SEQUENCE [LARGE SCALE GENOMIC DNA]</scope>
    <source>
        <strain evidence="7 8">Nmo</strain>
    </source>
</reference>
<sequence length="103" mass="11691">MARKIRKNDSVVVITGKYKGEIGIVQNVVSVDKIIVKNINVVKKHQKSIPDKNQPGGIITKELPIHVSNVKILNKKTNKPDRIKFNFLDGKKVRFYKSNNQVV</sequence>
<evidence type="ECO:0000313" key="8">
    <source>
        <dbReference type="Proteomes" id="UP000317544"/>
    </source>
</evidence>
<dbReference type="NCBIfam" id="TIGR01079">
    <property type="entry name" value="rplX_bact"/>
    <property type="match status" value="1"/>
</dbReference>
<dbReference type="SUPFAM" id="SSF50104">
    <property type="entry name" value="Translation proteins SH3-like domain"/>
    <property type="match status" value="1"/>
</dbReference>
<organism evidence="7 8">
    <name type="scientific">Buchnera aphidicola</name>
    <name type="common">Nipponaphis monzeni</name>
    <dbReference type="NCBI Taxonomy" id="2495405"/>
    <lineage>
        <taxon>Bacteria</taxon>
        <taxon>Pseudomonadati</taxon>
        <taxon>Pseudomonadota</taxon>
        <taxon>Gammaproteobacteria</taxon>
        <taxon>Enterobacterales</taxon>
        <taxon>Erwiniaceae</taxon>
        <taxon>Buchnera</taxon>
    </lineage>
</organism>
<dbReference type="InterPro" id="IPR014722">
    <property type="entry name" value="Rib_uL2_dom2"/>
</dbReference>
<name>A0A455TAQ7_9GAMM</name>
<accession>A0A455TAQ7</accession>
<keyword evidence="8" id="KW-1185">Reference proteome</keyword>
<dbReference type="InterPro" id="IPR005825">
    <property type="entry name" value="Ribosomal_uL24_CS"/>
</dbReference>
<keyword evidence="3 5" id="KW-0687">Ribonucleoprotein</keyword>
<dbReference type="GO" id="GO:1990904">
    <property type="term" value="C:ribonucleoprotein complex"/>
    <property type="evidence" value="ECO:0007669"/>
    <property type="project" value="UniProtKB-KW"/>
</dbReference>
<dbReference type="GO" id="GO:0005840">
    <property type="term" value="C:ribosome"/>
    <property type="evidence" value="ECO:0007669"/>
    <property type="project" value="UniProtKB-KW"/>
</dbReference>
<dbReference type="Pfam" id="PF17136">
    <property type="entry name" value="ribosomal_L24"/>
    <property type="match status" value="1"/>
</dbReference>
<dbReference type="EMBL" id="AP019379">
    <property type="protein sequence ID" value="BBI01390.1"/>
    <property type="molecule type" value="Genomic_DNA"/>
</dbReference>
<dbReference type="GO" id="GO:0006412">
    <property type="term" value="P:translation"/>
    <property type="evidence" value="ECO:0007669"/>
    <property type="project" value="UniProtKB-UniRule"/>
</dbReference>
<evidence type="ECO:0000259" key="6">
    <source>
        <dbReference type="Pfam" id="PF17136"/>
    </source>
</evidence>
<dbReference type="InterPro" id="IPR003256">
    <property type="entry name" value="Ribosomal_uL24"/>
</dbReference>
<evidence type="ECO:0000313" key="7">
    <source>
        <dbReference type="EMBL" id="BBI01390.1"/>
    </source>
</evidence>
<comment type="function">
    <text evidence="5">One of the proteins that surrounds the polypeptide exit tunnel on the outside of the subunit.</text>
</comment>
<comment type="subunit">
    <text evidence="5">Part of the 50S ribosomal subunit.</text>
</comment>
<dbReference type="InterPro" id="IPR008991">
    <property type="entry name" value="Translation_prot_SH3-like_sf"/>
</dbReference>
<dbReference type="CDD" id="cd06089">
    <property type="entry name" value="KOW_RPL26"/>
    <property type="match status" value="1"/>
</dbReference>
<evidence type="ECO:0000256" key="4">
    <source>
        <dbReference type="ARBA" id="ARBA00035206"/>
    </source>
</evidence>
<keyword evidence="2 5" id="KW-0689">Ribosomal protein</keyword>
<evidence type="ECO:0000256" key="3">
    <source>
        <dbReference type="ARBA" id="ARBA00023274"/>
    </source>
</evidence>
<keyword evidence="5" id="KW-0694">RNA-binding</keyword>
<evidence type="ECO:0000256" key="1">
    <source>
        <dbReference type="ARBA" id="ARBA00010618"/>
    </source>
</evidence>
<evidence type="ECO:0000256" key="2">
    <source>
        <dbReference type="ARBA" id="ARBA00022980"/>
    </source>
</evidence>
<proteinExistence type="inferred from homology"/>
<evidence type="ECO:0000256" key="5">
    <source>
        <dbReference type="HAMAP-Rule" id="MF_01326"/>
    </source>
</evidence>
<dbReference type="Gene3D" id="2.30.30.30">
    <property type="match status" value="1"/>
</dbReference>
<comment type="function">
    <text evidence="5">One of two assembly initiator proteins, it binds directly to the 5'-end of the 23S rRNA, where it nucleates assembly of the 50S subunit.</text>
</comment>
<gene>
    <name evidence="5 7" type="primary">rplX</name>
    <name evidence="7" type="ORF">BUCNMO_387</name>
</gene>
<dbReference type="GO" id="GO:0003735">
    <property type="term" value="F:structural constituent of ribosome"/>
    <property type="evidence" value="ECO:0007669"/>
    <property type="project" value="InterPro"/>
</dbReference>
<dbReference type="InterPro" id="IPR041988">
    <property type="entry name" value="Ribosomal_uL24_KOW"/>
</dbReference>
<comment type="similarity">
    <text evidence="1 5">Belongs to the universal ribosomal protein uL24 family.</text>
</comment>
<dbReference type="HAMAP" id="MF_01326_B">
    <property type="entry name" value="Ribosomal_uL24_B"/>
    <property type="match status" value="1"/>
</dbReference>